<dbReference type="AlphaFoldDB" id="A0A1F7GZV3"/>
<keyword evidence="1" id="KW-1133">Transmembrane helix</keyword>
<feature type="transmembrane region" description="Helical" evidence="1">
    <location>
        <begin position="47"/>
        <end position="71"/>
    </location>
</feature>
<sequence>MKDKVYSHLKERYDEVYSLSPNNLGFTHLTQIFKTISGQLKFFPFKIFIPLSLFITVILYLVFGIFIVRLVSLLQHGF</sequence>
<reference evidence="2 3" key="1">
    <citation type="journal article" date="2016" name="Nat. Commun.">
        <title>Thousands of microbial genomes shed light on interconnected biogeochemical processes in an aquifer system.</title>
        <authorList>
            <person name="Anantharaman K."/>
            <person name="Brown C.T."/>
            <person name="Hug L.A."/>
            <person name="Sharon I."/>
            <person name="Castelle C.J."/>
            <person name="Probst A.J."/>
            <person name="Thomas B.C."/>
            <person name="Singh A."/>
            <person name="Wilkins M.J."/>
            <person name="Karaoz U."/>
            <person name="Brodie E.L."/>
            <person name="Williams K.H."/>
            <person name="Hubbard S.S."/>
            <person name="Banfield J.F."/>
        </authorList>
    </citation>
    <scope>NUCLEOTIDE SEQUENCE [LARGE SCALE GENOMIC DNA]</scope>
</reference>
<dbReference type="Proteomes" id="UP000177159">
    <property type="component" value="Unassembled WGS sequence"/>
</dbReference>
<accession>A0A1F7GZV3</accession>
<keyword evidence="1" id="KW-0812">Transmembrane</keyword>
<name>A0A1F7GZV3_9BACT</name>
<evidence type="ECO:0000256" key="1">
    <source>
        <dbReference type="SAM" id="Phobius"/>
    </source>
</evidence>
<organism evidence="2 3">
    <name type="scientific">Candidatus Roizmanbacteria bacterium RIFCSPHIGHO2_02_FULL_37_24</name>
    <dbReference type="NCBI Taxonomy" id="1802037"/>
    <lineage>
        <taxon>Bacteria</taxon>
        <taxon>Candidatus Roizmaniibacteriota</taxon>
    </lineage>
</organism>
<gene>
    <name evidence="2" type="ORF">A3C24_03100</name>
</gene>
<comment type="caution">
    <text evidence="2">The sequence shown here is derived from an EMBL/GenBank/DDBJ whole genome shotgun (WGS) entry which is preliminary data.</text>
</comment>
<keyword evidence="1" id="KW-0472">Membrane</keyword>
<dbReference type="EMBL" id="MFZM01000006">
    <property type="protein sequence ID" value="OGK24511.1"/>
    <property type="molecule type" value="Genomic_DNA"/>
</dbReference>
<evidence type="ECO:0000313" key="2">
    <source>
        <dbReference type="EMBL" id="OGK24511.1"/>
    </source>
</evidence>
<evidence type="ECO:0000313" key="3">
    <source>
        <dbReference type="Proteomes" id="UP000177159"/>
    </source>
</evidence>
<protein>
    <submittedName>
        <fullName evidence="2">Uncharacterized protein</fullName>
    </submittedName>
</protein>
<proteinExistence type="predicted"/>